<reference evidence="1" key="1">
    <citation type="submission" date="2020-07" db="EMBL/GenBank/DDBJ databases">
        <title>Multicomponent nature underlies the extraordinary mechanical properties of spider dragline silk.</title>
        <authorList>
            <person name="Kono N."/>
            <person name="Nakamura H."/>
            <person name="Mori M."/>
            <person name="Yoshida Y."/>
            <person name="Ohtoshi R."/>
            <person name="Malay A.D."/>
            <person name="Moran D.A.P."/>
            <person name="Tomita M."/>
            <person name="Numata K."/>
            <person name="Arakawa K."/>
        </authorList>
    </citation>
    <scope>NUCLEOTIDE SEQUENCE</scope>
</reference>
<name>A0A8X6GBJ7_TRICU</name>
<protein>
    <submittedName>
        <fullName evidence="1">Uncharacterized protein</fullName>
    </submittedName>
</protein>
<evidence type="ECO:0000313" key="2">
    <source>
        <dbReference type="Proteomes" id="UP000887116"/>
    </source>
</evidence>
<dbReference type="AlphaFoldDB" id="A0A8X6GBJ7"/>
<proteinExistence type="predicted"/>
<dbReference type="EMBL" id="BMAO01034992">
    <property type="protein sequence ID" value="GFR00378.1"/>
    <property type="molecule type" value="Genomic_DNA"/>
</dbReference>
<feature type="non-terminal residue" evidence="1">
    <location>
        <position position="26"/>
    </location>
</feature>
<dbReference type="Proteomes" id="UP000887116">
    <property type="component" value="Unassembled WGS sequence"/>
</dbReference>
<gene>
    <name evidence="1" type="ORF">TNCT_335171</name>
</gene>
<accession>A0A8X6GBJ7</accession>
<sequence>ASSAIKLKEIKNFQTVAPLSKNLNEI</sequence>
<comment type="caution">
    <text evidence="1">The sequence shown here is derived from an EMBL/GenBank/DDBJ whole genome shotgun (WGS) entry which is preliminary data.</text>
</comment>
<keyword evidence="2" id="KW-1185">Reference proteome</keyword>
<organism evidence="1 2">
    <name type="scientific">Trichonephila clavata</name>
    <name type="common">Joro spider</name>
    <name type="synonym">Nephila clavata</name>
    <dbReference type="NCBI Taxonomy" id="2740835"/>
    <lineage>
        <taxon>Eukaryota</taxon>
        <taxon>Metazoa</taxon>
        <taxon>Ecdysozoa</taxon>
        <taxon>Arthropoda</taxon>
        <taxon>Chelicerata</taxon>
        <taxon>Arachnida</taxon>
        <taxon>Araneae</taxon>
        <taxon>Araneomorphae</taxon>
        <taxon>Entelegynae</taxon>
        <taxon>Araneoidea</taxon>
        <taxon>Nephilidae</taxon>
        <taxon>Trichonephila</taxon>
    </lineage>
</organism>
<evidence type="ECO:0000313" key="1">
    <source>
        <dbReference type="EMBL" id="GFR00378.1"/>
    </source>
</evidence>